<feature type="compositionally biased region" description="Low complexity" evidence="1">
    <location>
        <begin position="216"/>
        <end position="227"/>
    </location>
</feature>
<sequence>MAASLDYPAQQFSVHRRPVPSTAPAMDYLAHSRSRTISSNVVPPQQYQHSPHPPPLNQSRRTLSNATTSTTSTHSSVHGRVPAAPSSYASSIRRSTSSRSNNSPSSYVSLMRKQKATVWCDRAQLEDPRMLAQQRAAKMRAQMEVVGGVSATGNNRSSGSSGGIASKIRHHGAVKASAYSAAGNLSGAGVPMRLSASEVDEDNSDDDSAIARYHQRNNSGRSSLGSGRHMRESYYAGPTPTAARFSNGSTPPSNNSYSPVDKHPESRERQDSIATTRSYSDATPQQGAPRNDYFNHPGGNGGSSGSIQEERSFGDVGGLPTRAPISYNYDQQKTNDELRRRGSVDDRTTTMSGVRLFVANPDMDDD</sequence>
<dbReference type="Proteomes" id="UP000714618">
    <property type="component" value="Unassembled WGS sequence"/>
</dbReference>
<feature type="compositionally biased region" description="Low complexity" evidence="1">
    <location>
        <begin position="59"/>
        <end position="109"/>
    </location>
</feature>
<dbReference type="EMBL" id="CAIJEO010000011">
    <property type="protein sequence ID" value="CAD0100373.1"/>
    <property type="molecule type" value="Genomic_DNA"/>
</dbReference>
<organism evidence="2 3">
    <name type="scientific">Aureobasidium mustum</name>
    <dbReference type="NCBI Taxonomy" id="2773714"/>
    <lineage>
        <taxon>Eukaryota</taxon>
        <taxon>Fungi</taxon>
        <taxon>Dikarya</taxon>
        <taxon>Ascomycota</taxon>
        <taxon>Pezizomycotina</taxon>
        <taxon>Dothideomycetes</taxon>
        <taxon>Dothideomycetidae</taxon>
        <taxon>Dothideales</taxon>
        <taxon>Saccotheciaceae</taxon>
        <taxon>Aureobasidium</taxon>
    </lineage>
</organism>
<feature type="compositionally biased region" description="Basic and acidic residues" evidence="1">
    <location>
        <begin position="260"/>
        <end position="271"/>
    </location>
</feature>
<feature type="compositionally biased region" description="Basic and acidic residues" evidence="1">
    <location>
        <begin position="333"/>
        <end position="348"/>
    </location>
</feature>
<keyword evidence="3" id="KW-1185">Reference proteome</keyword>
<dbReference type="OrthoDB" id="5385072at2759"/>
<feature type="compositionally biased region" description="Polar residues" evidence="1">
    <location>
        <begin position="244"/>
        <end position="258"/>
    </location>
</feature>
<name>A0A9N8K4B0_9PEZI</name>
<gene>
    <name evidence="2" type="ORF">AWRI4233_LOCUS9198</name>
</gene>
<feature type="region of interest" description="Disordered" evidence="1">
    <location>
        <begin position="212"/>
        <end position="366"/>
    </location>
</feature>
<accession>A0A9N8K4B0</accession>
<dbReference type="AlphaFoldDB" id="A0A9N8K4B0"/>
<feature type="compositionally biased region" description="Polar residues" evidence="1">
    <location>
        <begin position="272"/>
        <end position="288"/>
    </location>
</feature>
<proteinExistence type="predicted"/>
<evidence type="ECO:0000313" key="3">
    <source>
        <dbReference type="Proteomes" id="UP000714618"/>
    </source>
</evidence>
<evidence type="ECO:0000256" key="1">
    <source>
        <dbReference type="SAM" id="MobiDB-lite"/>
    </source>
</evidence>
<comment type="caution">
    <text evidence="2">The sequence shown here is derived from an EMBL/GenBank/DDBJ whole genome shotgun (WGS) entry which is preliminary data.</text>
</comment>
<evidence type="ECO:0000313" key="2">
    <source>
        <dbReference type="EMBL" id="CAD0100373.1"/>
    </source>
</evidence>
<reference evidence="2" key="1">
    <citation type="submission" date="2020-06" db="EMBL/GenBank/DDBJ databases">
        <authorList>
            <person name="Onetto C."/>
        </authorList>
    </citation>
    <scope>NUCLEOTIDE SEQUENCE</scope>
</reference>
<protein>
    <submittedName>
        <fullName evidence="2">Uncharacterized protein</fullName>
    </submittedName>
</protein>
<feature type="region of interest" description="Disordered" evidence="1">
    <location>
        <begin position="1"/>
        <end position="109"/>
    </location>
</feature>